<name>A0A1I7WLJ9_HETBA</name>
<accession>A0A1I7WLJ9</accession>
<evidence type="ECO:0000313" key="1">
    <source>
        <dbReference type="Proteomes" id="UP000095283"/>
    </source>
</evidence>
<dbReference type="Proteomes" id="UP000095283">
    <property type="component" value="Unplaced"/>
</dbReference>
<dbReference type="InterPro" id="IPR036388">
    <property type="entry name" value="WH-like_DNA-bd_sf"/>
</dbReference>
<dbReference type="WBParaSite" id="Hba_06018">
    <property type="protein sequence ID" value="Hba_06018"/>
    <property type="gene ID" value="Hba_06018"/>
</dbReference>
<evidence type="ECO:0000313" key="2">
    <source>
        <dbReference type="WBParaSite" id="Hba_06018"/>
    </source>
</evidence>
<proteinExistence type="predicted"/>
<keyword evidence="1" id="KW-1185">Reference proteome</keyword>
<protein>
    <submittedName>
        <fullName evidence="2">HTH_48 domain-containing protein</fullName>
    </submittedName>
</protein>
<sequence length="52" mass="5870">MAQRRVVKDLTILRTPSNNTTSTNEIRRTCGIDASRTTKCPQPTQGHTDERL</sequence>
<organism evidence="1 2">
    <name type="scientific">Heterorhabditis bacteriophora</name>
    <name type="common">Entomopathogenic nematode worm</name>
    <dbReference type="NCBI Taxonomy" id="37862"/>
    <lineage>
        <taxon>Eukaryota</taxon>
        <taxon>Metazoa</taxon>
        <taxon>Ecdysozoa</taxon>
        <taxon>Nematoda</taxon>
        <taxon>Chromadorea</taxon>
        <taxon>Rhabditida</taxon>
        <taxon>Rhabditina</taxon>
        <taxon>Rhabditomorpha</taxon>
        <taxon>Strongyloidea</taxon>
        <taxon>Heterorhabditidae</taxon>
        <taxon>Heterorhabditis</taxon>
    </lineage>
</organism>
<dbReference type="Gene3D" id="1.10.10.10">
    <property type="entry name" value="Winged helix-like DNA-binding domain superfamily/Winged helix DNA-binding domain"/>
    <property type="match status" value="1"/>
</dbReference>
<dbReference type="AlphaFoldDB" id="A0A1I7WLJ9"/>
<reference evidence="2" key="1">
    <citation type="submission" date="2016-11" db="UniProtKB">
        <authorList>
            <consortium name="WormBaseParasite"/>
        </authorList>
    </citation>
    <scope>IDENTIFICATION</scope>
</reference>